<evidence type="ECO:0000256" key="1">
    <source>
        <dbReference type="ARBA" id="ARBA00022722"/>
    </source>
</evidence>
<dbReference type="InterPro" id="IPR036063">
    <property type="entry name" value="Smr_dom_sf"/>
</dbReference>
<dbReference type="SUPFAM" id="SSF48334">
    <property type="entry name" value="DNA repair protein MutS, domain III"/>
    <property type="match status" value="1"/>
</dbReference>
<dbReference type="NCBIfam" id="TIGR01069">
    <property type="entry name" value="mutS2"/>
    <property type="match status" value="1"/>
</dbReference>
<dbReference type="RefSeq" id="WP_209659662.1">
    <property type="nucleotide sequence ID" value="NZ_JAGGLI010000006.1"/>
</dbReference>
<dbReference type="SUPFAM" id="SSF160443">
    <property type="entry name" value="SMR domain-like"/>
    <property type="match status" value="1"/>
</dbReference>
<dbReference type="InterPro" id="IPR007696">
    <property type="entry name" value="DNA_mismatch_repair_MutS_core"/>
</dbReference>
<comment type="subunit">
    <text evidence="8">Homodimer. Binds to stalled ribosomes, contacting rRNA.</text>
</comment>
<evidence type="ECO:0000259" key="10">
    <source>
        <dbReference type="PROSITE" id="PS50828"/>
    </source>
</evidence>
<dbReference type="EC" id="3.6.4.-" evidence="8"/>
<name>A0ABS4KGW0_9FIRM</name>
<reference evidence="11 12" key="1">
    <citation type="submission" date="2021-03" db="EMBL/GenBank/DDBJ databases">
        <title>Genomic Encyclopedia of Type Strains, Phase IV (KMG-IV): sequencing the most valuable type-strain genomes for metagenomic binning, comparative biology and taxonomic classification.</title>
        <authorList>
            <person name="Goeker M."/>
        </authorList>
    </citation>
    <scope>NUCLEOTIDE SEQUENCE [LARGE SCALE GENOMIC DNA]</scope>
    <source>
        <strain evidence="11 12">DSM 27512</strain>
    </source>
</reference>
<evidence type="ECO:0000256" key="6">
    <source>
        <dbReference type="ARBA" id="ARBA00022884"/>
    </source>
</evidence>
<dbReference type="EC" id="3.1.-.-" evidence="8"/>
<feature type="domain" description="Smr" evidence="10">
    <location>
        <begin position="713"/>
        <end position="788"/>
    </location>
</feature>
<dbReference type="SMART" id="SM00534">
    <property type="entry name" value="MUTSac"/>
    <property type="match status" value="1"/>
</dbReference>
<dbReference type="InterPro" id="IPR005747">
    <property type="entry name" value="MutS2"/>
</dbReference>
<dbReference type="CDD" id="cd03280">
    <property type="entry name" value="ABC_MutS2"/>
    <property type="match status" value="1"/>
</dbReference>
<evidence type="ECO:0000256" key="4">
    <source>
        <dbReference type="ARBA" id="ARBA00022801"/>
    </source>
</evidence>
<evidence type="ECO:0000256" key="5">
    <source>
        <dbReference type="ARBA" id="ARBA00022840"/>
    </source>
</evidence>
<evidence type="ECO:0000256" key="7">
    <source>
        <dbReference type="ARBA" id="ARBA00023125"/>
    </source>
</evidence>
<dbReference type="InterPro" id="IPR036187">
    <property type="entry name" value="DNA_mismatch_repair_MutS_sf"/>
</dbReference>
<comment type="function">
    <text evidence="8">Acts as a ribosome collision sensor, splitting the ribosome into its 2 subunits. Detects stalled/collided 70S ribosomes which it binds and splits by an ATP-hydrolysis driven conformational change. Acts upstream of the ribosome quality control system (RQC), a ribosome-associated complex that mediates the extraction of incompletely synthesized nascent chains from stalled ribosomes and their subsequent degradation. Probably generates substrates for RQC.</text>
</comment>
<dbReference type="InterPro" id="IPR002625">
    <property type="entry name" value="Smr_dom"/>
</dbReference>
<dbReference type="PROSITE" id="PS00486">
    <property type="entry name" value="DNA_MISMATCH_REPAIR_2"/>
    <property type="match status" value="1"/>
</dbReference>
<dbReference type="Gene3D" id="3.30.1370.110">
    <property type="match status" value="1"/>
</dbReference>
<dbReference type="Gene3D" id="3.40.50.300">
    <property type="entry name" value="P-loop containing nucleotide triphosphate hydrolases"/>
    <property type="match status" value="1"/>
</dbReference>
<comment type="caution">
    <text evidence="11">The sequence shown here is derived from an EMBL/GenBank/DDBJ whole genome shotgun (WGS) entry which is preliminary data.</text>
</comment>
<dbReference type="PANTHER" id="PTHR48466:SF2">
    <property type="entry name" value="OS10G0509000 PROTEIN"/>
    <property type="match status" value="1"/>
</dbReference>
<dbReference type="InterPro" id="IPR027417">
    <property type="entry name" value="P-loop_NTPase"/>
</dbReference>
<keyword evidence="1 8" id="KW-0540">Nuclease</keyword>
<dbReference type="HAMAP" id="MF_00092">
    <property type="entry name" value="MutS2"/>
    <property type="match status" value="1"/>
</dbReference>
<keyword evidence="5 8" id="KW-0067">ATP-binding</keyword>
<evidence type="ECO:0000313" key="11">
    <source>
        <dbReference type="EMBL" id="MBP2027025.1"/>
    </source>
</evidence>
<dbReference type="InterPro" id="IPR000432">
    <property type="entry name" value="DNA_mismatch_repair_MutS_C"/>
</dbReference>
<keyword evidence="7 8" id="KW-0238">DNA-binding</keyword>
<dbReference type="SUPFAM" id="SSF52540">
    <property type="entry name" value="P-loop containing nucleoside triphosphate hydrolases"/>
    <property type="match status" value="1"/>
</dbReference>
<keyword evidence="2 8" id="KW-0699">rRNA-binding</keyword>
<keyword evidence="12" id="KW-1185">Reference proteome</keyword>
<dbReference type="EMBL" id="JAGGLI010000006">
    <property type="protein sequence ID" value="MBP2027025.1"/>
    <property type="molecule type" value="Genomic_DNA"/>
</dbReference>
<evidence type="ECO:0000256" key="9">
    <source>
        <dbReference type="SAM" id="Coils"/>
    </source>
</evidence>
<dbReference type="PROSITE" id="PS50828">
    <property type="entry name" value="SMR"/>
    <property type="match status" value="1"/>
</dbReference>
<dbReference type="InterPro" id="IPR045076">
    <property type="entry name" value="MutS"/>
</dbReference>
<keyword evidence="8" id="KW-0255">Endonuclease</keyword>
<keyword evidence="4 8" id="KW-0378">Hydrolase</keyword>
<dbReference type="Proteomes" id="UP001314903">
    <property type="component" value="Unassembled WGS sequence"/>
</dbReference>
<dbReference type="SMART" id="SM00463">
    <property type="entry name" value="SMR"/>
    <property type="match status" value="1"/>
</dbReference>
<dbReference type="PANTHER" id="PTHR48466">
    <property type="entry name" value="OS10G0509000 PROTEIN-RELATED"/>
    <property type="match status" value="1"/>
</dbReference>
<dbReference type="Pfam" id="PF20297">
    <property type="entry name" value="MSSS"/>
    <property type="match status" value="1"/>
</dbReference>
<comment type="similarity">
    <text evidence="8">Belongs to the DNA mismatch repair MutS family. MutS2 subfamily.</text>
</comment>
<feature type="coiled-coil region" evidence="9">
    <location>
        <begin position="125"/>
        <end position="163"/>
    </location>
</feature>
<comment type="function">
    <text evidence="8">Endonuclease that is involved in the suppression of homologous recombination and thus may have a key role in the control of bacterial genetic diversity.</text>
</comment>
<protein>
    <recommendedName>
        <fullName evidence="8">Endonuclease MutS2</fullName>
        <ecNumber evidence="8">3.1.-.-</ecNumber>
    </recommendedName>
    <alternativeName>
        <fullName evidence="8">Ribosome-associated protein quality control-upstream factor</fullName>
        <shortName evidence="8">RQC-upstream factor</shortName>
        <shortName evidence="8">RqcU</shortName>
        <ecNumber evidence="8">3.6.4.-</ecNumber>
    </alternativeName>
</protein>
<keyword evidence="6 8" id="KW-0694">RNA-binding</keyword>
<dbReference type="InterPro" id="IPR046893">
    <property type="entry name" value="MSSS"/>
</dbReference>
<evidence type="ECO:0000256" key="3">
    <source>
        <dbReference type="ARBA" id="ARBA00022741"/>
    </source>
</evidence>
<evidence type="ECO:0000256" key="8">
    <source>
        <dbReference type="HAMAP-Rule" id="MF_00092"/>
    </source>
</evidence>
<dbReference type="PIRSF" id="PIRSF005814">
    <property type="entry name" value="MutS_YshD"/>
    <property type="match status" value="1"/>
</dbReference>
<feature type="binding site" evidence="8">
    <location>
        <begin position="331"/>
        <end position="338"/>
    </location>
    <ligand>
        <name>ATP</name>
        <dbReference type="ChEBI" id="CHEBI:30616"/>
    </ligand>
</feature>
<dbReference type="SMART" id="SM00533">
    <property type="entry name" value="MUTSd"/>
    <property type="match status" value="1"/>
</dbReference>
<proteinExistence type="inferred from homology"/>
<keyword evidence="9" id="KW-0175">Coiled coil</keyword>
<gene>
    <name evidence="8" type="primary">mutS2</name>
    <name evidence="8" type="synonym">rqcU</name>
    <name evidence="11" type="ORF">J2Z35_000817</name>
</gene>
<feature type="coiled-coil region" evidence="9">
    <location>
        <begin position="512"/>
        <end position="610"/>
    </location>
</feature>
<dbReference type="CDD" id="cd06503">
    <property type="entry name" value="ATP-synt_Fo_b"/>
    <property type="match status" value="1"/>
</dbReference>
<evidence type="ECO:0000313" key="12">
    <source>
        <dbReference type="Proteomes" id="UP001314903"/>
    </source>
</evidence>
<sequence>MDKRSMKVLEYDTIVKMLEEEASSQFGKKKALNIKPLKSRDEVLKKLKETSESQSIILKKGSIPIGAAYEISPYVKRASLGGILEPYQFLRIADTLRTSRRIKTFVKDLTYAPIIQSLTEDLFILRDFEEKIENAIISEEEISDNASSELKRIRRNITLLKEQIRTKLQSIVSSSQYSKFLQESVVTMRQDRFVIPVKAENKSSVPGIVHDSSASGATLFIEPIAVVEMNNKIRELRVKEKEEIERILTELSNEIGEFYSEIKLNEEIIAEVDFISAKGKLSIKMKAQEPALNNELFLNFKNARHPLIPSKDVVPSNIHLGKKFNTLVITGPNTGGKTVTLKTVGLFALMAQSGLHLPCDYGTSICIFQNIFADIGDEQSIEQSLSTFSSHMTHIVNILKNVHDDSLVLFDELGAGTDPLEGAALAVSILEKLRNFKVLTIATTHYSELKTYALTTDTVENASVEFDINTLSPTYRLLIGIPGKSNAFEISRKLGLMEDIIKSATLHMDSDSIAMEDILKEIEDNRKSIEDERNESKKLLEETQRLKNLLEEKETKLEAQREKIISKAKKDAKDILIEAKLSSEDLIKELKELKEQVDEININKKIEDSRKKIKSSIDKYSVQEENLIKKSKSTKRIKELSPGDNVFVSSFGKEGTVVSIDKSKKEALIQIGVMKMNLPYSALDIKEKPESQTSSSSGGKSYKVKSMDIKTEIDVRGMDLESARLEVDKYLDNVYISGIVSVTIIHGVGTMVLKNGLKDLLKKHKHVKSFRDGVYGEGGMGVTVVEIK</sequence>
<accession>A0ABS4KGW0</accession>
<keyword evidence="3 8" id="KW-0547">Nucleotide-binding</keyword>
<evidence type="ECO:0000256" key="2">
    <source>
        <dbReference type="ARBA" id="ARBA00022730"/>
    </source>
</evidence>
<dbReference type="Pfam" id="PF00488">
    <property type="entry name" value="MutS_V"/>
    <property type="match status" value="1"/>
</dbReference>
<dbReference type="Pfam" id="PF01713">
    <property type="entry name" value="Smr"/>
    <property type="match status" value="1"/>
</dbReference>
<organism evidence="11 12">
    <name type="scientific">Acetoanaerobium pronyense</name>
    <dbReference type="NCBI Taxonomy" id="1482736"/>
    <lineage>
        <taxon>Bacteria</taxon>
        <taxon>Bacillati</taxon>
        <taxon>Bacillota</taxon>
        <taxon>Clostridia</taxon>
        <taxon>Peptostreptococcales</taxon>
        <taxon>Filifactoraceae</taxon>
        <taxon>Acetoanaerobium</taxon>
    </lineage>
</organism>